<keyword evidence="2 5" id="KW-0853">WD repeat</keyword>
<comment type="subcellular location">
    <subcellularLocation>
        <location evidence="1">Nucleus</location>
        <location evidence="1">Nucleolus</location>
    </subcellularLocation>
</comment>
<dbReference type="GO" id="GO:0030686">
    <property type="term" value="C:90S preribosome"/>
    <property type="evidence" value="ECO:0007669"/>
    <property type="project" value="TreeGrafter"/>
</dbReference>
<evidence type="ECO:0000256" key="1">
    <source>
        <dbReference type="ARBA" id="ARBA00004604"/>
    </source>
</evidence>
<keyword evidence="3" id="KW-0677">Repeat</keyword>
<dbReference type="InterPro" id="IPR011047">
    <property type="entry name" value="Quinoprotein_ADH-like_sf"/>
</dbReference>
<evidence type="ECO:0000313" key="7">
    <source>
        <dbReference type="EMBL" id="KAH0540872.1"/>
    </source>
</evidence>
<feature type="domain" description="U3 small nucleolar RNA-associated protein 13 C-terminal" evidence="6">
    <location>
        <begin position="658"/>
        <end position="789"/>
    </location>
</feature>
<feature type="repeat" description="WD" evidence="5">
    <location>
        <begin position="426"/>
        <end position="458"/>
    </location>
</feature>
<feature type="repeat" description="WD" evidence="5">
    <location>
        <begin position="103"/>
        <end position="143"/>
    </location>
</feature>
<feature type="repeat" description="WD" evidence="5">
    <location>
        <begin position="563"/>
        <end position="604"/>
    </location>
</feature>
<feature type="repeat" description="WD" evidence="5">
    <location>
        <begin position="188"/>
        <end position="229"/>
    </location>
</feature>
<dbReference type="PRINTS" id="PR00320">
    <property type="entry name" value="GPROTEINBRPT"/>
</dbReference>
<proteinExistence type="predicted"/>
<dbReference type="SUPFAM" id="SSF50978">
    <property type="entry name" value="WD40 repeat-like"/>
    <property type="match status" value="1"/>
</dbReference>
<dbReference type="SUPFAM" id="SSF50998">
    <property type="entry name" value="Quinoprotein alcohol dehydrogenase-like"/>
    <property type="match status" value="1"/>
</dbReference>
<dbReference type="SMART" id="SM00320">
    <property type="entry name" value="WD40"/>
    <property type="match status" value="13"/>
</dbReference>
<dbReference type="Pfam" id="PF00400">
    <property type="entry name" value="WD40"/>
    <property type="match status" value="8"/>
</dbReference>
<name>A0AAV7I051_COTGL</name>
<dbReference type="GO" id="GO:0000480">
    <property type="term" value="P:endonucleolytic cleavage in 5'-ETS of tricistronic rRNA transcript (SSU-rRNA, 5.8S rRNA, LSU-rRNA)"/>
    <property type="evidence" value="ECO:0007669"/>
    <property type="project" value="TreeGrafter"/>
</dbReference>
<protein>
    <recommendedName>
        <fullName evidence="6">U3 small nucleolar RNA-associated protein 13 C-terminal domain-containing protein</fullName>
    </recommendedName>
</protein>
<dbReference type="EMBL" id="JAHXZJ010002609">
    <property type="protein sequence ID" value="KAH0540872.1"/>
    <property type="molecule type" value="Genomic_DNA"/>
</dbReference>
<feature type="repeat" description="WD" evidence="5">
    <location>
        <begin position="479"/>
        <end position="520"/>
    </location>
</feature>
<feature type="repeat" description="WD" evidence="5">
    <location>
        <begin position="379"/>
        <end position="411"/>
    </location>
</feature>
<feature type="repeat" description="WD" evidence="5">
    <location>
        <begin position="521"/>
        <end position="562"/>
    </location>
</feature>
<dbReference type="Proteomes" id="UP000826195">
    <property type="component" value="Unassembled WGS sequence"/>
</dbReference>
<evidence type="ECO:0000313" key="8">
    <source>
        <dbReference type="Proteomes" id="UP000826195"/>
    </source>
</evidence>
<evidence type="ECO:0000256" key="2">
    <source>
        <dbReference type="ARBA" id="ARBA00022574"/>
    </source>
</evidence>
<comment type="caution">
    <text evidence="7">The sequence shown here is derived from an EMBL/GenBank/DDBJ whole genome shotgun (WGS) entry which is preliminary data.</text>
</comment>
<dbReference type="InterPro" id="IPR019775">
    <property type="entry name" value="WD40_repeat_CS"/>
</dbReference>
<organism evidence="7 8">
    <name type="scientific">Cotesia glomerata</name>
    <name type="common">Lepidopteran parasitic wasp</name>
    <name type="synonym">Apanteles glomeratus</name>
    <dbReference type="NCBI Taxonomy" id="32391"/>
    <lineage>
        <taxon>Eukaryota</taxon>
        <taxon>Metazoa</taxon>
        <taxon>Ecdysozoa</taxon>
        <taxon>Arthropoda</taxon>
        <taxon>Hexapoda</taxon>
        <taxon>Insecta</taxon>
        <taxon>Pterygota</taxon>
        <taxon>Neoptera</taxon>
        <taxon>Endopterygota</taxon>
        <taxon>Hymenoptera</taxon>
        <taxon>Apocrita</taxon>
        <taxon>Ichneumonoidea</taxon>
        <taxon>Braconidae</taxon>
        <taxon>Microgastrinae</taxon>
        <taxon>Cotesia</taxon>
    </lineage>
</organism>
<evidence type="ECO:0000256" key="3">
    <source>
        <dbReference type="ARBA" id="ARBA00022737"/>
    </source>
</evidence>
<keyword evidence="4" id="KW-0539">Nucleus</keyword>
<dbReference type="InterPro" id="IPR013934">
    <property type="entry name" value="Utp13_C"/>
</dbReference>
<keyword evidence="8" id="KW-1185">Reference proteome</keyword>
<feature type="repeat" description="WD" evidence="5">
    <location>
        <begin position="605"/>
        <end position="637"/>
    </location>
</feature>
<dbReference type="InterPro" id="IPR036322">
    <property type="entry name" value="WD40_repeat_dom_sf"/>
</dbReference>
<dbReference type="GO" id="GO:0000472">
    <property type="term" value="P:endonucleolytic cleavage to generate mature 5'-end of SSU-rRNA from (SSU-rRNA, 5.8S rRNA, LSU-rRNA)"/>
    <property type="evidence" value="ECO:0007669"/>
    <property type="project" value="TreeGrafter"/>
</dbReference>
<dbReference type="GO" id="GO:0034511">
    <property type="term" value="F:U3 snoRNA binding"/>
    <property type="evidence" value="ECO:0007669"/>
    <property type="project" value="TreeGrafter"/>
</dbReference>
<gene>
    <name evidence="7" type="ORF">KQX54_020348</name>
</gene>
<evidence type="ECO:0000259" key="6">
    <source>
        <dbReference type="Pfam" id="PF08625"/>
    </source>
</evidence>
<dbReference type="Pfam" id="PF08625">
    <property type="entry name" value="Utp13"/>
    <property type="match status" value="1"/>
</dbReference>
<accession>A0AAV7I051</accession>
<evidence type="ECO:0000256" key="5">
    <source>
        <dbReference type="PROSITE-ProRule" id="PRU00221"/>
    </source>
</evidence>
<dbReference type="InterPro" id="IPR020472">
    <property type="entry name" value="WD40_PAC1"/>
</dbReference>
<dbReference type="PANTHER" id="PTHR19854:SF15">
    <property type="entry name" value="TRANSDUCIN BETA-LIKE PROTEIN 3"/>
    <property type="match status" value="1"/>
</dbReference>
<dbReference type="PROSITE" id="PS50082">
    <property type="entry name" value="WD_REPEATS_2"/>
    <property type="match status" value="8"/>
</dbReference>
<dbReference type="PROSITE" id="PS00678">
    <property type="entry name" value="WD_REPEATS_1"/>
    <property type="match status" value="2"/>
</dbReference>
<dbReference type="PANTHER" id="PTHR19854">
    <property type="entry name" value="TRANSDUCIN BETA-LIKE 3"/>
    <property type="match status" value="1"/>
</dbReference>
<reference evidence="7 8" key="1">
    <citation type="journal article" date="2021" name="J. Hered.">
        <title>A chromosome-level genome assembly of the parasitoid wasp, Cotesia glomerata (Hymenoptera: Braconidae).</title>
        <authorList>
            <person name="Pinto B.J."/>
            <person name="Weis J.J."/>
            <person name="Gamble T."/>
            <person name="Ode P.J."/>
            <person name="Paul R."/>
            <person name="Zaspel J.M."/>
        </authorList>
    </citation>
    <scope>NUCLEOTIDE SEQUENCE [LARGE SCALE GENOMIC DNA]</scope>
    <source>
        <strain evidence="7">CgM1</strain>
    </source>
</reference>
<dbReference type="PROSITE" id="PS50294">
    <property type="entry name" value="WD_REPEATS_REGION"/>
    <property type="match status" value="6"/>
</dbReference>
<dbReference type="InterPro" id="IPR015943">
    <property type="entry name" value="WD40/YVTN_repeat-like_dom_sf"/>
</dbReference>
<dbReference type="Gene3D" id="2.130.10.10">
    <property type="entry name" value="YVTN repeat-like/Quinoprotein amine dehydrogenase"/>
    <property type="match status" value="4"/>
</dbReference>
<dbReference type="InterPro" id="IPR001680">
    <property type="entry name" value="WD40_rpt"/>
</dbReference>
<sequence length="804" mass="89553">MSSKNLKEAFAIKSKHAAFYTGGSVEWSKDGEHLFCQNNGTLSVLSISKGVVVHTLGSSEDEDVDVINTFCISNDGSQVITSHKSSLFKLWTWEDEKLVKQWKSIHQGPVPLIRFFDNDIMVSGGSDSSVRLWNLQHHSCTHNLKGVQGVVSVLECHPDPERKLLFAAGDDTKIYGWDISTGQLKSTLIGHFSKVTSISFHRNGDNLVSSGRDKVLILWDIVEGVSIRVLPVYEGIEGAFIIPSGVKLPIDTEEDLDNKIYVASAGEKGVVKIWEMKSGREVYCQQNSLVSAAKEDGGLSITHLLLNEHLECSFAVVSTDHHIIIHSLKSFVPTKQFVGYSDEILDIVFLGENDSHIAVATNSFDIKLYELLTMNCQLLCGHTDLVLALATTPANRYLMVSSAKDNSVRIWYMCRESNLMFCIGHSERHTASVGSVALSQSSASFFASVSQDTCLKLWALPKKMLPTDKNIELEVNHTVIGHQKDVNCVVISPNDKIIATGSQDKTAKLWSADNLQLIGVLRGHRRGIWCVRFSPIDQVLLTTSADCTIKLWSISELNCLKTFEGHECSVLRAEFITRGMQLITSGADGLLKLWIVKTSEAISTLEAHDNRVWALAVSHDENQIISGGSDSQIVVWQDVTVENREKANAEKEQRILEEQKLANLLKADKFVAALKLSLKLEKPLQALRIIEGIMRNNGSERLEEAISELKPHYKESLLKCVSTWNTNGRNAQTAQVVINILMNDIGSGALDLSSLSSYLEAFIPYTDRHYKRLTRLFQDLHLLNYTLSRIKPHNEPKKVNEFNE</sequence>
<dbReference type="GO" id="GO:0032040">
    <property type="term" value="C:small-subunit processome"/>
    <property type="evidence" value="ECO:0007669"/>
    <property type="project" value="InterPro"/>
</dbReference>
<evidence type="ECO:0000256" key="4">
    <source>
        <dbReference type="ARBA" id="ARBA00023242"/>
    </source>
</evidence>
<dbReference type="AlphaFoldDB" id="A0AAV7I051"/>
<dbReference type="CDD" id="cd00200">
    <property type="entry name" value="WD40"/>
    <property type="match status" value="1"/>
</dbReference>